<dbReference type="PROSITE" id="PS51194">
    <property type="entry name" value="HELICASE_CTER"/>
    <property type="match status" value="1"/>
</dbReference>
<keyword evidence="14 20" id="KW-0689">Ribosomal protein</keyword>
<dbReference type="SUPFAM" id="SSF52540">
    <property type="entry name" value="P-loop containing nucleoside triphosphate hydrolases"/>
    <property type="match status" value="2"/>
</dbReference>
<evidence type="ECO:0000256" key="4">
    <source>
        <dbReference type="ARBA" id="ARBA00007465"/>
    </source>
</evidence>
<dbReference type="PANTHER" id="PTHR12131">
    <property type="entry name" value="ATP-DEPENDENT RNA AND DNA HELICASE"/>
    <property type="match status" value="1"/>
</dbReference>
<evidence type="ECO:0000256" key="21">
    <source>
        <dbReference type="SAM" id="MobiDB-lite"/>
    </source>
</evidence>
<feature type="compositionally biased region" description="Basic and acidic residues" evidence="21">
    <location>
        <begin position="81"/>
        <end position="92"/>
    </location>
</feature>
<keyword evidence="25" id="KW-1185">Reference proteome</keyword>
<sequence>MARGVARVLRRAFTSRARVLSSTRNFHTCRETHCRSLANPESHVLPTTRFVSNSPVRIRLPWNDYTLGFGKVRCFSSTVDSKGENDENKLESNIEDCEEEESLLGSDSESDGYDEEGVVNELGVVDDSAVSDVFSNNNSPESSEAARALNAAYHDPAALYKELRGSEVRSNLQRSEWDTLHEIFGYFTQSGWAANQALAIYIGKSFFPTAVAKFRDFFFETCNLEVVQGLVRVGATDDAVKFLFPVFVEFCIEEFPDEIKRFKSVVDSADLTKPATWFPFARAMKRKIVYHCGPTNSGKTYNALQRFMEAENGLYCSPLRLLAMEVFDKVNALGVYCSLLTGQEKKHVPFARHVSCTVEMVSTDELYEVAVVDEIQMMADPSRGHAWTKALLGLKADEIHLCGDPSVLEIVRKMCSETGDELVEEHYERFKPLVVEGKTLLGDLKNVKSGDCVVAFSRREIFEVKMAIEKHTKHRCCVIYGALPPETRRQQANLFNDQENEYDVLVASDAVGMGLNLNIRRVVFYSLSKYNGDKVVPVPASQVKQIAGRAGRRGSRYPDGLTTTLHLEDLTYLIECLQQPFDEVRKVGLFPFFEQIEIFAAKVPDMAFSKLLEHFGKHCRLDGSYFLCRHDHVKKVANMLEKVQGLSLEDRFNFCFAPVNIRNPKAMYHLYRMASTYSQDMPVNVAMGMPKSSARNDTELLDLESRHQVLSMYLWLSNQFEEKNFPFVEKVEAMATNIAELLGESLTKANWKMESKEEVMKGQKKEDGGGYERPTSLIKLVRNKAFNTVYYNNIKRRFLLLPLLRDHSPLCFVTAAMVQVRFYRNYGKTFKKPRRPYEKERLDAELKLVGEYGLRCKRELWRVQYTLSRIRNAARELLTLDEKNPRRIFQGEALLRRMNKNGLLDESQNKLDYVLALTVENFLERRLQTIVFKSGMAKSIHHARVLIRQRHIRVGRQLVNIPSFMVKVESQKHIDFSLTSPFGGGRPGRVKRRNERAGAKKAGGGGGDEDDEE</sequence>
<dbReference type="SUPFAM" id="SSF55174">
    <property type="entry name" value="Alpha-L RNA-binding motif"/>
    <property type="match status" value="1"/>
</dbReference>
<dbReference type="Pfam" id="PF01479">
    <property type="entry name" value="S4"/>
    <property type="match status" value="1"/>
</dbReference>
<feature type="region of interest" description="Disordered" evidence="21">
    <location>
        <begin position="78"/>
        <end position="112"/>
    </location>
</feature>
<evidence type="ECO:0000313" key="25">
    <source>
        <dbReference type="Proteomes" id="UP000824890"/>
    </source>
</evidence>
<dbReference type="Pfam" id="PF00163">
    <property type="entry name" value="Ribosomal_S4"/>
    <property type="match status" value="1"/>
</dbReference>
<keyword evidence="13" id="KW-0809">Transit peptide</keyword>
<evidence type="ECO:0000256" key="12">
    <source>
        <dbReference type="ARBA" id="ARBA00022884"/>
    </source>
</evidence>
<comment type="subunit">
    <text evidence="5">Homodimer; in free form. Component of the mitochondrial degradosome (mtEXO) complex which is a heteropentamer containing 2 copies of SUPV3L1 and 3 copies of PNPT1.</text>
</comment>
<evidence type="ECO:0000256" key="6">
    <source>
        <dbReference type="ARBA" id="ARBA00012552"/>
    </source>
</evidence>
<comment type="catalytic activity">
    <reaction evidence="18">
        <text>ATP + H2O = ADP + phosphate + H(+)</text>
        <dbReference type="Rhea" id="RHEA:13065"/>
        <dbReference type="ChEBI" id="CHEBI:15377"/>
        <dbReference type="ChEBI" id="CHEBI:15378"/>
        <dbReference type="ChEBI" id="CHEBI:30616"/>
        <dbReference type="ChEBI" id="CHEBI:43474"/>
        <dbReference type="ChEBI" id="CHEBI:456216"/>
        <dbReference type="EC" id="3.6.4.13"/>
    </reaction>
</comment>
<evidence type="ECO:0000256" key="17">
    <source>
        <dbReference type="ARBA" id="ARBA00023274"/>
    </source>
</evidence>
<dbReference type="PANTHER" id="PTHR12131:SF28">
    <property type="entry name" value="DEXH-BOX ATP-DEPENDENT RNA HELICASE DEXH18, MITOCHONDRIAL"/>
    <property type="match status" value="1"/>
</dbReference>
<dbReference type="InterPro" id="IPR018079">
    <property type="entry name" value="Ribosomal_uS4_CS"/>
</dbReference>
<dbReference type="InterPro" id="IPR041082">
    <property type="entry name" value="Suv3_C_1"/>
</dbReference>
<keyword evidence="17 20" id="KW-0687">Ribonucleoprotein</keyword>
<dbReference type="EC" id="3.6.4.13" evidence="6"/>
<evidence type="ECO:0000256" key="9">
    <source>
        <dbReference type="ARBA" id="ARBA00022801"/>
    </source>
</evidence>
<dbReference type="PROSITE" id="PS51192">
    <property type="entry name" value="HELICASE_ATP_BIND_1"/>
    <property type="match status" value="1"/>
</dbReference>
<evidence type="ECO:0000256" key="11">
    <source>
        <dbReference type="ARBA" id="ARBA00022840"/>
    </source>
</evidence>
<feature type="domain" description="Helicase ATP-binding" evidence="22">
    <location>
        <begin position="280"/>
        <end position="396"/>
    </location>
</feature>
<dbReference type="EMBL" id="JAGKQM010000014">
    <property type="protein sequence ID" value="KAH0885576.1"/>
    <property type="molecule type" value="Genomic_DNA"/>
</dbReference>
<keyword evidence="10" id="KW-0347">Helicase</keyword>
<evidence type="ECO:0000256" key="13">
    <source>
        <dbReference type="ARBA" id="ARBA00022946"/>
    </source>
</evidence>
<organism evidence="24 25">
    <name type="scientific">Brassica napus</name>
    <name type="common">Rape</name>
    <dbReference type="NCBI Taxonomy" id="3708"/>
    <lineage>
        <taxon>Eukaryota</taxon>
        <taxon>Viridiplantae</taxon>
        <taxon>Streptophyta</taxon>
        <taxon>Embryophyta</taxon>
        <taxon>Tracheophyta</taxon>
        <taxon>Spermatophyta</taxon>
        <taxon>Magnoliopsida</taxon>
        <taxon>eudicotyledons</taxon>
        <taxon>Gunneridae</taxon>
        <taxon>Pentapetalae</taxon>
        <taxon>rosids</taxon>
        <taxon>malvids</taxon>
        <taxon>Brassicales</taxon>
        <taxon>Brassicaceae</taxon>
        <taxon>Brassiceae</taxon>
        <taxon>Brassica</taxon>
    </lineage>
</organism>
<name>A0ABQ8A058_BRANA</name>
<dbReference type="InterPro" id="IPR036986">
    <property type="entry name" value="S4_RNA-bd_sf"/>
</dbReference>
<dbReference type="CDD" id="cd17913">
    <property type="entry name" value="DEXQc_Suv3"/>
    <property type="match status" value="1"/>
</dbReference>
<keyword evidence="7 19" id="KW-0699">rRNA-binding</keyword>
<keyword evidence="8" id="KW-0547">Nucleotide-binding</keyword>
<dbReference type="PROSITE" id="PS00632">
    <property type="entry name" value="RIBOSOMAL_S4"/>
    <property type="match status" value="1"/>
</dbReference>
<evidence type="ECO:0000256" key="1">
    <source>
        <dbReference type="ARBA" id="ARBA00001936"/>
    </source>
</evidence>
<dbReference type="InterPro" id="IPR056377">
    <property type="entry name" value="DExH18_N"/>
</dbReference>
<evidence type="ECO:0000256" key="10">
    <source>
        <dbReference type="ARBA" id="ARBA00022806"/>
    </source>
</evidence>
<reference evidence="24 25" key="1">
    <citation type="submission" date="2021-05" db="EMBL/GenBank/DDBJ databases">
        <title>Genome Assembly of Synthetic Allotetraploid Brassica napus Reveals Homoeologous Exchanges between Subgenomes.</title>
        <authorList>
            <person name="Davis J.T."/>
        </authorList>
    </citation>
    <scope>NUCLEOTIDE SEQUENCE [LARGE SCALE GENOMIC DNA]</scope>
    <source>
        <strain evidence="25">cv. Da-Ae</strain>
        <tissue evidence="24">Seedling</tissue>
    </source>
</reference>
<dbReference type="SMART" id="SM00490">
    <property type="entry name" value="HELICc"/>
    <property type="match status" value="1"/>
</dbReference>
<evidence type="ECO:0000256" key="3">
    <source>
        <dbReference type="ARBA" id="ARBA00004436"/>
    </source>
</evidence>
<dbReference type="CDD" id="cd18805">
    <property type="entry name" value="SF2_C_suv3"/>
    <property type="match status" value="1"/>
</dbReference>
<evidence type="ECO:0000259" key="22">
    <source>
        <dbReference type="PROSITE" id="PS51192"/>
    </source>
</evidence>
<dbReference type="Pfam" id="PF22527">
    <property type="entry name" value="DEXQc_Suv3"/>
    <property type="match status" value="1"/>
</dbReference>
<comment type="subcellular location">
    <subcellularLocation>
        <location evidence="3">Mitochondrion matrix</location>
        <location evidence="3">Mitochondrion nucleoid</location>
    </subcellularLocation>
</comment>
<dbReference type="InterPro" id="IPR055206">
    <property type="entry name" value="DEXQc_SUV3"/>
</dbReference>
<accession>A0ABQ8A058</accession>
<dbReference type="Pfam" id="PF12513">
    <property type="entry name" value="SUV3_C"/>
    <property type="match status" value="1"/>
</dbReference>
<evidence type="ECO:0000256" key="5">
    <source>
        <dbReference type="ARBA" id="ARBA00011661"/>
    </source>
</evidence>
<evidence type="ECO:0000259" key="23">
    <source>
        <dbReference type="PROSITE" id="PS51194"/>
    </source>
</evidence>
<dbReference type="InterPro" id="IPR005710">
    <property type="entry name" value="Ribosomal_uS4_euk/arc"/>
</dbReference>
<dbReference type="InterPro" id="IPR014001">
    <property type="entry name" value="Helicase_ATP-bd"/>
</dbReference>
<comment type="caution">
    <text evidence="24">The sequence shown here is derived from an EMBL/GenBank/DDBJ whole genome shotgun (WGS) entry which is preliminary data.</text>
</comment>
<evidence type="ECO:0000256" key="7">
    <source>
        <dbReference type="ARBA" id="ARBA00022730"/>
    </source>
</evidence>
<dbReference type="InterPro" id="IPR001912">
    <property type="entry name" value="Ribosomal_uS4_N"/>
</dbReference>
<dbReference type="InterPro" id="IPR001650">
    <property type="entry name" value="Helicase_C-like"/>
</dbReference>
<feature type="compositionally biased region" description="Acidic residues" evidence="21">
    <location>
        <begin position="93"/>
        <end position="112"/>
    </location>
</feature>
<evidence type="ECO:0000256" key="20">
    <source>
        <dbReference type="RuleBase" id="RU003699"/>
    </source>
</evidence>
<dbReference type="SMART" id="SM01390">
    <property type="entry name" value="Ribosomal_S4"/>
    <property type="match status" value="1"/>
</dbReference>
<dbReference type="Gene3D" id="1.20.272.40">
    <property type="match status" value="1"/>
</dbReference>
<comment type="similarity">
    <text evidence="4 20">Belongs to the universal ribosomal protein uS4 family.</text>
</comment>
<dbReference type="Pfam" id="PF18147">
    <property type="entry name" value="Suv3_C_1"/>
    <property type="match status" value="1"/>
</dbReference>
<keyword evidence="16" id="KW-1135">Mitochondrion nucleoid</keyword>
<dbReference type="Gene3D" id="3.10.290.10">
    <property type="entry name" value="RNA-binding S4 domain"/>
    <property type="match status" value="1"/>
</dbReference>
<keyword evidence="9" id="KW-0378">Hydrolase</keyword>
<dbReference type="InterPro" id="IPR050699">
    <property type="entry name" value="RNA-DNA_Helicase"/>
</dbReference>
<evidence type="ECO:0000313" key="24">
    <source>
        <dbReference type="EMBL" id="KAH0885576.1"/>
    </source>
</evidence>
<dbReference type="NCBIfam" id="TIGR01018">
    <property type="entry name" value="uS4_arch"/>
    <property type="match status" value="1"/>
</dbReference>
<evidence type="ECO:0000256" key="18">
    <source>
        <dbReference type="ARBA" id="ARBA00047984"/>
    </source>
</evidence>
<evidence type="ECO:0000256" key="2">
    <source>
        <dbReference type="ARBA" id="ARBA00001946"/>
    </source>
</evidence>
<feature type="region of interest" description="Disordered" evidence="21">
    <location>
        <begin position="978"/>
        <end position="1013"/>
    </location>
</feature>
<evidence type="ECO:0000256" key="8">
    <source>
        <dbReference type="ARBA" id="ARBA00022741"/>
    </source>
</evidence>
<dbReference type="Gene3D" id="1.20.58.1080">
    <property type="match status" value="1"/>
</dbReference>
<feature type="domain" description="Helicase C-terminal" evidence="23">
    <location>
        <begin position="439"/>
        <end position="600"/>
    </location>
</feature>
<evidence type="ECO:0000256" key="14">
    <source>
        <dbReference type="ARBA" id="ARBA00022980"/>
    </source>
</evidence>
<comment type="cofactor">
    <cofactor evidence="1">
        <name>Mn(2+)</name>
        <dbReference type="ChEBI" id="CHEBI:29035"/>
    </cofactor>
</comment>
<dbReference type="Proteomes" id="UP000824890">
    <property type="component" value="Unassembled WGS sequence"/>
</dbReference>
<dbReference type="SMART" id="SM00363">
    <property type="entry name" value="S4"/>
    <property type="match status" value="1"/>
</dbReference>
<evidence type="ECO:0000256" key="19">
    <source>
        <dbReference type="PROSITE-ProRule" id="PRU00182"/>
    </source>
</evidence>
<comment type="cofactor">
    <cofactor evidence="2">
        <name>Mg(2+)</name>
        <dbReference type="ChEBI" id="CHEBI:18420"/>
    </cofactor>
</comment>
<dbReference type="InterPro" id="IPR044774">
    <property type="entry name" value="Suv3_DEXQc"/>
</dbReference>
<dbReference type="Pfam" id="PF00271">
    <property type="entry name" value="Helicase_C"/>
    <property type="match status" value="1"/>
</dbReference>
<protein>
    <recommendedName>
        <fullName evidence="6">RNA helicase</fullName>
        <ecNumber evidence="6">3.6.4.13</ecNumber>
    </recommendedName>
</protein>
<evidence type="ECO:0000256" key="15">
    <source>
        <dbReference type="ARBA" id="ARBA00023128"/>
    </source>
</evidence>
<dbReference type="CDD" id="cd00165">
    <property type="entry name" value="S4"/>
    <property type="match status" value="1"/>
</dbReference>
<keyword evidence="12 19" id="KW-0694">RNA-binding</keyword>
<keyword evidence="11" id="KW-0067">ATP-binding</keyword>
<dbReference type="InterPro" id="IPR022192">
    <property type="entry name" value="SUV3_C"/>
</dbReference>
<dbReference type="Gene3D" id="3.40.50.300">
    <property type="entry name" value="P-loop containing nucleotide triphosphate hydrolases"/>
    <property type="match status" value="2"/>
</dbReference>
<gene>
    <name evidence="24" type="ORF">HID58_061672</name>
</gene>
<dbReference type="NCBIfam" id="NF003139">
    <property type="entry name" value="PRK04051.1"/>
    <property type="match status" value="1"/>
</dbReference>
<evidence type="ECO:0000256" key="16">
    <source>
        <dbReference type="ARBA" id="ARBA00023271"/>
    </source>
</evidence>
<proteinExistence type="inferred from homology"/>
<dbReference type="InterPro" id="IPR002942">
    <property type="entry name" value="S4_RNA-bd"/>
</dbReference>
<keyword evidence="15" id="KW-0496">Mitochondrion</keyword>
<dbReference type="InterPro" id="IPR027417">
    <property type="entry name" value="P-loop_NTPase"/>
</dbReference>
<dbReference type="Pfam" id="PF23703">
    <property type="entry name" value="DExH18_N"/>
    <property type="match status" value="1"/>
</dbReference>
<dbReference type="PROSITE" id="PS50889">
    <property type="entry name" value="S4"/>
    <property type="match status" value="1"/>
</dbReference>